<feature type="compositionally biased region" description="Basic and acidic residues" evidence="1">
    <location>
        <begin position="65"/>
        <end position="82"/>
    </location>
</feature>
<feature type="region of interest" description="Disordered" evidence="1">
    <location>
        <begin position="1"/>
        <end position="109"/>
    </location>
</feature>
<feature type="compositionally biased region" description="Basic residues" evidence="1">
    <location>
        <begin position="20"/>
        <end position="41"/>
    </location>
</feature>
<name>A0A8S9QV39_BRACR</name>
<sequence>MNSRNGSPGKLDHDTSQLARRARQFRRSTRRRARLRHKPARPARTTVLPVDSPASSAATRASSPGEHDRVAGRLDRGTDQLARRARPILRGPFRTRSHPITMHLRSKFL</sequence>
<proteinExistence type="predicted"/>
<gene>
    <name evidence="2" type="ORF">F2Q69_00013525</name>
</gene>
<dbReference type="AlphaFoldDB" id="A0A8S9QV39"/>
<evidence type="ECO:0000313" key="2">
    <source>
        <dbReference type="EMBL" id="KAF3554259.1"/>
    </source>
</evidence>
<reference evidence="2" key="1">
    <citation type="submission" date="2019-12" db="EMBL/GenBank/DDBJ databases">
        <title>Genome sequencing and annotation of Brassica cretica.</title>
        <authorList>
            <person name="Studholme D.J."/>
            <person name="Sarris P."/>
        </authorList>
    </citation>
    <scope>NUCLEOTIDE SEQUENCE</scope>
    <source>
        <strain evidence="2">PFS-109/04</strain>
        <tissue evidence="2">Leaf</tissue>
    </source>
</reference>
<feature type="compositionally biased region" description="Low complexity" evidence="1">
    <location>
        <begin position="52"/>
        <end position="64"/>
    </location>
</feature>
<accession>A0A8S9QV39</accession>
<comment type="caution">
    <text evidence="2">The sequence shown here is derived from an EMBL/GenBank/DDBJ whole genome shotgun (WGS) entry which is preliminary data.</text>
</comment>
<feature type="compositionally biased region" description="Basic residues" evidence="1">
    <location>
        <begin position="83"/>
        <end position="97"/>
    </location>
</feature>
<protein>
    <submittedName>
        <fullName evidence="2">Uncharacterized protein</fullName>
    </submittedName>
</protein>
<dbReference type="EMBL" id="QGKX02000996">
    <property type="protein sequence ID" value="KAF3554259.1"/>
    <property type="molecule type" value="Genomic_DNA"/>
</dbReference>
<dbReference type="Proteomes" id="UP000712600">
    <property type="component" value="Unassembled WGS sequence"/>
</dbReference>
<organism evidence="2 3">
    <name type="scientific">Brassica cretica</name>
    <name type="common">Mustard</name>
    <dbReference type="NCBI Taxonomy" id="69181"/>
    <lineage>
        <taxon>Eukaryota</taxon>
        <taxon>Viridiplantae</taxon>
        <taxon>Streptophyta</taxon>
        <taxon>Embryophyta</taxon>
        <taxon>Tracheophyta</taxon>
        <taxon>Spermatophyta</taxon>
        <taxon>Magnoliopsida</taxon>
        <taxon>eudicotyledons</taxon>
        <taxon>Gunneridae</taxon>
        <taxon>Pentapetalae</taxon>
        <taxon>rosids</taxon>
        <taxon>malvids</taxon>
        <taxon>Brassicales</taxon>
        <taxon>Brassicaceae</taxon>
        <taxon>Brassiceae</taxon>
        <taxon>Brassica</taxon>
    </lineage>
</organism>
<evidence type="ECO:0000256" key="1">
    <source>
        <dbReference type="SAM" id="MobiDB-lite"/>
    </source>
</evidence>
<evidence type="ECO:0000313" key="3">
    <source>
        <dbReference type="Proteomes" id="UP000712600"/>
    </source>
</evidence>